<accession>A0A4D7AZE1</accession>
<protein>
    <recommendedName>
        <fullName evidence="3">CopG family transcriptional regulator</fullName>
    </recommendedName>
</protein>
<dbReference type="Proteomes" id="UP000298642">
    <property type="component" value="Chromosome"/>
</dbReference>
<keyword evidence="2" id="KW-1185">Reference proteome</keyword>
<dbReference type="AlphaFoldDB" id="A0A4D7AZE1"/>
<evidence type="ECO:0008006" key="3">
    <source>
        <dbReference type="Google" id="ProtNLM"/>
    </source>
</evidence>
<evidence type="ECO:0000313" key="1">
    <source>
        <dbReference type="EMBL" id="QCI59192.1"/>
    </source>
</evidence>
<sequence length="60" mass="6929">MNGKKNMRRISVLVTAQTAYNLDKLAAMCGYRERGHVIDKLVREKMLQLNGGKRHEQNEN</sequence>
<gene>
    <name evidence="1" type="ORF">EIO64_08115</name>
</gene>
<dbReference type="KEGG" id="obj:EIO64_08115"/>
<dbReference type="EMBL" id="CP034413">
    <property type="protein sequence ID" value="QCI59192.1"/>
    <property type="molecule type" value="Genomic_DNA"/>
</dbReference>
<name>A0A4D7AZE1_9FIRM</name>
<reference evidence="2" key="1">
    <citation type="submission" date="2018-12" db="EMBL/GenBank/DDBJ databases">
        <title>Dusodibacter welbiota gen. nov., sp. nov., isolated from human faeces and emended description of the Oscillibacter genus.</title>
        <authorList>
            <person name="Le Roy T."/>
            <person name="Van der Smissen P."/>
            <person name="Delzenne N."/>
            <person name="Muccioli G."/>
            <person name="Collet J.F."/>
            <person name="Cani P.D."/>
        </authorList>
    </citation>
    <scope>NUCLEOTIDE SEQUENCE [LARGE SCALE GENOMIC DNA]</scope>
    <source>
        <strain evidence="2">J115</strain>
    </source>
</reference>
<dbReference type="RefSeq" id="WP_118427841.1">
    <property type="nucleotide sequence ID" value="NZ_CP034413.3"/>
</dbReference>
<evidence type="ECO:0000313" key="2">
    <source>
        <dbReference type="Proteomes" id="UP000298642"/>
    </source>
</evidence>
<organism evidence="1 2">
    <name type="scientific">Dysosmobacter welbionis</name>
    <dbReference type="NCBI Taxonomy" id="2093857"/>
    <lineage>
        <taxon>Bacteria</taxon>
        <taxon>Bacillati</taxon>
        <taxon>Bacillota</taxon>
        <taxon>Clostridia</taxon>
        <taxon>Eubacteriales</taxon>
        <taxon>Oscillospiraceae</taxon>
        <taxon>Dysosmobacter</taxon>
    </lineage>
</organism>
<proteinExistence type="predicted"/>